<dbReference type="RefSeq" id="WP_087146439.1">
    <property type="nucleotide sequence ID" value="NZ_FUKJ01000125.1"/>
</dbReference>
<feature type="chain" id="PRO_5010305512" evidence="1">
    <location>
        <begin position="27"/>
        <end position="280"/>
    </location>
</feature>
<accession>A0A1R4H4U6</accession>
<feature type="signal peptide" evidence="1">
    <location>
        <begin position="1"/>
        <end position="26"/>
    </location>
</feature>
<dbReference type="Proteomes" id="UP000195442">
    <property type="component" value="Unassembled WGS sequence"/>
</dbReference>
<evidence type="ECO:0000313" key="3">
    <source>
        <dbReference type="Proteomes" id="UP000195442"/>
    </source>
</evidence>
<reference evidence="3" key="1">
    <citation type="submission" date="2017-02" db="EMBL/GenBank/DDBJ databases">
        <authorList>
            <person name="Daims H."/>
        </authorList>
    </citation>
    <scope>NUCLEOTIDE SEQUENCE [LARGE SCALE GENOMIC DNA]</scope>
</reference>
<sequence length="280" mass="31532">MKVMKLKKGLRLLIAASLIASTPLWAIDKDPQLDGQIQHYWAAQAKRDWGAVYDMLTAKEQASTTRAKYIESQTKTGAFEYSDPQVKDMEIAGDMAWVNMGFNAKLLLYPNAPGHHIQIWQLWQKTDTWHPAAEAERQQSPNLPPKLRLVNEETALAKRAKAAWEFKTAQDWKSFYGFLSPAYQAIVPIESFLKKKAQYLYPSSHIDWAEVAQVKKDLGVVKITFTLKPNDPAVSKLEAQEQNLVENWINQNGEWYFDIPLPSGAANPAPAQAKPAGAKP</sequence>
<evidence type="ECO:0000256" key="1">
    <source>
        <dbReference type="SAM" id="SignalP"/>
    </source>
</evidence>
<dbReference type="OrthoDB" id="5738094at2"/>
<name>A0A1R4H4U6_9GAMM</name>
<proteinExistence type="predicted"/>
<dbReference type="EMBL" id="FUKJ01000125">
    <property type="protein sequence ID" value="SJM91206.1"/>
    <property type="molecule type" value="Genomic_DNA"/>
</dbReference>
<keyword evidence="3" id="KW-1185">Reference proteome</keyword>
<evidence type="ECO:0000313" key="2">
    <source>
        <dbReference type="EMBL" id="SJM91206.1"/>
    </source>
</evidence>
<dbReference type="AlphaFoldDB" id="A0A1R4H4U6"/>
<keyword evidence="1" id="KW-0732">Signal</keyword>
<protein>
    <submittedName>
        <fullName evidence="2">Uncharacterized protein</fullName>
    </submittedName>
</protein>
<gene>
    <name evidence="2" type="ORF">CRENPOLYSF2_2100006</name>
</gene>
<organism evidence="2 3">
    <name type="scientific">Crenothrix polyspora</name>
    <dbReference type="NCBI Taxonomy" id="360316"/>
    <lineage>
        <taxon>Bacteria</taxon>
        <taxon>Pseudomonadati</taxon>
        <taxon>Pseudomonadota</taxon>
        <taxon>Gammaproteobacteria</taxon>
        <taxon>Methylococcales</taxon>
        <taxon>Crenotrichaceae</taxon>
        <taxon>Crenothrix</taxon>
    </lineage>
</organism>